<evidence type="ECO:0000256" key="1">
    <source>
        <dbReference type="SAM" id="MobiDB-lite"/>
    </source>
</evidence>
<feature type="domain" description="Amine oxidase" evidence="2">
    <location>
        <begin position="137"/>
        <end position="632"/>
    </location>
</feature>
<reference evidence="3 4" key="1">
    <citation type="submission" date="2015-09" db="EMBL/GenBank/DDBJ databases">
        <title>Host preference determinants of Valsa canker pathogens revealed by comparative genomics.</title>
        <authorList>
            <person name="Yin Z."/>
            <person name="Huang L."/>
        </authorList>
    </citation>
    <scope>NUCLEOTIDE SEQUENCE [LARGE SCALE GENOMIC DNA]</scope>
    <source>
        <strain evidence="3 4">SXYLt</strain>
    </source>
</reference>
<evidence type="ECO:0000313" key="4">
    <source>
        <dbReference type="Proteomes" id="UP000285146"/>
    </source>
</evidence>
<dbReference type="Gene3D" id="3.90.660.10">
    <property type="match status" value="2"/>
</dbReference>
<dbReference type="PANTHER" id="PTHR10742">
    <property type="entry name" value="FLAVIN MONOAMINE OXIDASE"/>
    <property type="match status" value="1"/>
</dbReference>
<gene>
    <name evidence="3" type="ORF">VPNG_10138</name>
</gene>
<feature type="compositionally biased region" description="Low complexity" evidence="1">
    <location>
        <begin position="19"/>
        <end position="28"/>
    </location>
</feature>
<comment type="caution">
    <text evidence="3">The sequence shown here is derived from an EMBL/GenBank/DDBJ whole genome shotgun (WGS) entry which is preliminary data.</text>
</comment>
<dbReference type="EMBL" id="LKEB01000106">
    <property type="protein sequence ID" value="ROV89361.1"/>
    <property type="molecule type" value="Genomic_DNA"/>
</dbReference>
<dbReference type="InParanoid" id="A0A423VEM3"/>
<keyword evidence="4" id="KW-1185">Reference proteome</keyword>
<dbReference type="PANTHER" id="PTHR10742:SF342">
    <property type="entry name" value="AMINE OXIDASE"/>
    <property type="match status" value="1"/>
</dbReference>
<dbReference type="Gene3D" id="1.10.405.10">
    <property type="entry name" value="Guanine Nucleotide Dissociation Inhibitor, domain 1"/>
    <property type="match status" value="1"/>
</dbReference>
<dbReference type="InterPro" id="IPR050281">
    <property type="entry name" value="Flavin_monoamine_oxidase"/>
</dbReference>
<evidence type="ECO:0000313" key="3">
    <source>
        <dbReference type="EMBL" id="ROV89361.1"/>
    </source>
</evidence>
<name>A0A423VEM3_9PEZI</name>
<sequence>MAPDKTAGGQVPSEKFLKKTAAAKGLGAESAPAHKKGVAPGEAPVASDSGLPITETSLEEEISGTGSLPTTNDVGHTGLKPAQPGTSTGPTDGGQDANPRVAFFKEIVGSSHYSNYTRSPTPAGVPLKVGIVGAGAAGLYSAILLDSLGIDYDIFEASGRIGGRIYTYRFDQAAWDNSTPESPAYYDYYDVGAMRFPPMSYMDRVIGSANWSLIPYINTRVPSKNQVHQIPYIFAAANTFRKVNGVLAPGQDPTSPNRFNVKLPYANGTVDAKFDAEIASTVWSQAIQQLTAALSANFTTGFNLLMKYDSYSVREYLLTQGFTNAEIDWLEALNDATGHYDAMSMSQSVLEEWIFTSADINKWTAINGGMDMITKGMNLIVKNKPILDSRVTAITSNAADGTLNIIVNGTTKPYAHVISTVPLGALQAIDLSGLNLDYFQTQAIRKLSYDPSTKIGFKFKSRWWQNLPTGQFKGGQSFTDLPIRRCVYPSYGINITDAPGTMIASYAWAQDASRLGSYLNVHNPTTQAPYQPDGFGELVTLTLRNLASLHNVSYDYLSGQLEGAHAYDWYQSAYSAGAFAIFGPEQFGSVMPYLMTPAQGGHMHWGGEALSSGHAWIIGALNSAYRNVVEILDTEGLEDKKAELVRKWGTIDEVDMGWYNWTP</sequence>
<dbReference type="Gene3D" id="3.50.50.60">
    <property type="entry name" value="FAD/NAD(P)-binding domain"/>
    <property type="match status" value="1"/>
</dbReference>
<dbReference type="SUPFAM" id="SSF51905">
    <property type="entry name" value="FAD/NAD(P)-binding domain"/>
    <property type="match status" value="1"/>
</dbReference>
<dbReference type="Pfam" id="PF01593">
    <property type="entry name" value="Amino_oxidase"/>
    <property type="match status" value="1"/>
</dbReference>
<dbReference type="AlphaFoldDB" id="A0A423VEM3"/>
<dbReference type="GO" id="GO:0009063">
    <property type="term" value="P:amino acid catabolic process"/>
    <property type="evidence" value="ECO:0007669"/>
    <property type="project" value="TreeGrafter"/>
</dbReference>
<accession>A0A423VEM3</accession>
<organism evidence="3 4">
    <name type="scientific">Cytospora leucostoma</name>
    <dbReference type="NCBI Taxonomy" id="1230097"/>
    <lineage>
        <taxon>Eukaryota</taxon>
        <taxon>Fungi</taxon>
        <taxon>Dikarya</taxon>
        <taxon>Ascomycota</taxon>
        <taxon>Pezizomycotina</taxon>
        <taxon>Sordariomycetes</taxon>
        <taxon>Sordariomycetidae</taxon>
        <taxon>Diaporthales</taxon>
        <taxon>Cytosporaceae</taxon>
        <taxon>Cytospora</taxon>
    </lineage>
</organism>
<feature type="region of interest" description="Disordered" evidence="1">
    <location>
        <begin position="1"/>
        <end position="97"/>
    </location>
</feature>
<dbReference type="Gene3D" id="1.10.10.1620">
    <property type="match status" value="1"/>
</dbReference>
<protein>
    <recommendedName>
        <fullName evidence="2">Amine oxidase domain-containing protein</fullName>
    </recommendedName>
</protein>
<dbReference type="InterPro" id="IPR036188">
    <property type="entry name" value="FAD/NAD-bd_sf"/>
</dbReference>
<dbReference type="Proteomes" id="UP000285146">
    <property type="component" value="Unassembled WGS sequence"/>
</dbReference>
<dbReference type="InterPro" id="IPR002937">
    <property type="entry name" value="Amino_oxidase"/>
</dbReference>
<feature type="compositionally biased region" description="Polar residues" evidence="1">
    <location>
        <begin position="64"/>
        <end position="74"/>
    </location>
</feature>
<dbReference type="SUPFAM" id="SSF54373">
    <property type="entry name" value="FAD-linked reductases, C-terminal domain"/>
    <property type="match status" value="1"/>
</dbReference>
<evidence type="ECO:0000259" key="2">
    <source>
        <dbReference type="Pfam" id="PF01593"/>
    </source>
</evidence>
<dbReference type="OrthoDB" id="7777654at2759"/>
<dbReference type="GO" id="GO:0001716">
    <property type="term" value="F:L-amino-acid oxidase activity"/>
    <property type="evidence" value="ECO:0007669"/>
    <property type="project" value="TreeGrafter"/>
</dbReference>
<dbReference type="STRING" id="1230097.A0A423VEM3"/>
<proteinExistence type="predicted"/>